<organism evidence="2 3">
    <name type="scientific">Candidatus Wolfebacteria bacterium GW2011_GWC1_37_10</name>
    <dbReference type="NCBI Taxonomy" id="1619010"/>
    <lineage>
        <taxon>Bacteria</taxon>
        <taxon>Candidatus Wolfeibacteriota</taxon>
    </lineage>
</organism>
<name>A0A0G0FR89_9BACT</name>
<keyword evidence="1" id="KW-0812">Transmembrane</keyword>
<evidence type="ECO:0000313" key="3">
    <source>
        <dbReference type="Proteomes" id="UP000034044"/>
    </source>
</evidence>
<feature type="transmembrane region" description="Helical" evidence="1">
    <location>
        <begin position="137"/>
        <end position="160"/>
    </location>
</feature>
<dbReference type="Proteomes" id="UP000034044">
    <property type="component" value="Unassembled WGS sequence"/>
</dbReference>
<feature type="transmembrane region" description="Helical" evidence="1">
    <location>
        <begin position="167"/>
        <end position="186"/>
    </location>
</feature>
<keyword evidence="1" id="KW-1133">Transmembrane helix</keyword>
<accession>A0A0G0FR89</accession>
<proteinExistence type="predicted"/>
<dbReference type="GO" id="GO:0008233">
    <property type="term" value="F:peptidase activity"/>
    <property type="evidence" value="ECO:0007669"/>
    <property type="project" value="InterPro"/>
</dbReference>
<dbReference type="PANTHER" id="PTHR36844">
    <property type="entry name" value="PROTEASE PRSW"/>
    <property type="match status" value="1"/>
</dbReference>
<evidence type="ECO:0000256" key="1">
    <source>
        <dbReference type="SAM" id="Phobius"/>
    </source>
</evidence>
<keyword evidence="1" id="KW-0472">Membrane</keyword>
<dbReference type="EMBL" id="LBSR01000018">
    <property type="protein sequence ID" value="KKQ21553.1"/>
    <property type="molecule type" value="Genomic_DNA"/>
</dbReference>
<feature type="transmembrane region" description="Helical" evidence="1">
    <location>
        <begin position="66"/>
        <end position="90"/>
    </location>
</feature>
<dbReference type="AlphaFoldDB" id="A0A0G0FR89"/>
<feature type="transmembrane region" description="Helical" evidence="1">
    <location>
        <begin position="6"/>
        <end position="21"/>
    </location>
</feature>
<dbReference type="PANTHER" id="PTHR36844:SF1">
    <property type="entry name" value="PROTEASE PRSW"/>
    <property type="match status" value="1"/>
</dbReference>
<protein>
    <recommendedName>
        <fullName evidence="4">Protease PrsW</fullName>
    </recommendedName>
</protein>
<comment type="caution">
    <text evidence="2">The sequence shown here is derived from an EMBL/GenBank/DDBJ whole genome shotgun (WGS) entry which is preliminary data.</text>
</comment>
<dbReference type="Pfam" id="PF13367">
    <property type="entry name" value="PrsW-protease"/>
    <property type="match status" value="1"/>
</dbReference>
<feature type="transmembrane region" description="Helical" evidence="1">
    <location>
        <begin position="102"/>
        <end position="125"/>
    </location>
</feature>
<feature type="transmembrane region" description="Helical" evidence="1">
    <location>
        <begin position="33"/>
        <end position="54"/>
    </location>
</feature>
<evidence type="ECO:0000313" key="2">
    <source>
        <dbReference type="EMBL" id="KKQ21553.1"/>
    </source>
</evidence>
<dbReference type="InterPro" id="IPR026898">
    <property type="entry name" value="PrsW"/>
</dbReference>
<evidence type="ECO:0008006" key="4">
    <source>
        <dbReference type="Google" id="ProtNLM"/>
    </source>
</evidence>
<sequence>MIFFIILLGLSPSIIWLIFFLKEDIHPEPKKMILKVFLAGAVISSIVLLFQIFAKDILDYFKFYENGLVSFFSLASIEEIFKFLAAYLVVRKSKFFDEPVDAMIYMIAAALGFAAIENVLVNFGAVFSNNMEIKGVIAAMTLRFVGATLLHALSSGVVGYFWANRKIIIGLIFATLLHAFFNYFIILFDRVLLYPTLFLIIIAMFVFWDFEKLKRIIK</sequence>
<reference evidence="2 3" key="1">
    <citation type="journal article" date="2015" name="Nature">
        <title>rRNA introns, odd ribosomes, and small enigmatic genomes across a large radiation of phyla.</title>
        <authorList>
            <person name="Brown C.T."/>
            <person name="Hug L.A."/>
            <person name="Thomas B.C."/>
            <person name="Sharon I."/>
            <person name="Castelle C.J."/>
            <person name="Singh A."/>
            <person name="Wilkins M.J."/>
            <person name="Williams K.H."/>
            <person name="Banfield J.F."/>
        </authorList>
    </citation>
    <scope>NUCLEOTIDE SEQUENCE [LARGE SCALE GENOMIC DNA]</scope>
</reference>
<feature type="transmembrane region" description="Helical" evidence="1">
    <location>
        <begin position="192"/>
        <end position="210"/>
    </location>
</feature>
<gene>
    <name evidence="2" type="ORF">US36_C0018G0012</name>
</gene>